<evidence type="ECO:0000259" key="7">
    <source>
        <dbReference type="Pfam" id="PF03772"/>
    </source>
</evidence>
<feature type="transmembrane region" description="Helical" evidence="6">
    <location>
        <begin position="46"/>
        <end position="63"/>
    </location>
</feature>
<evidence type="ECO:0000256" key="6">
    <source>
        <dbReference type="SAM" id="Phobius"/>
    </source>
</evidence>
<evidence type="ECO:0000313" key="9">
    <source>
        <dbReference type="Proteomes" id="UP000177941"/>
    </source>
</evidence>
<keyword evidence="5 6" id="KW-0472">Membrane</keyword>
<dbReference type="Pfam" id="PF03772">
    <property type="entry name" value="Competence"/>
    <property type="match status" value="1"/>
</dbReference>
<reference evidence="8 9" key="1">
    <citation type="journal article" date="2016" name="Nat. Commun.">
        <title>Thousands of microbial genomes shed light on interconnected biogeochemical processes in an aquifer system.</title>
        <authorList>
            <person name="Anantharaman K."/>
            <person name="Brown C.T."/>
            <person name="Hug L.A."/>
            <person name="Sharon I."/>
            <person name="Castelle C.J."/>
            <person name="Probst A.J."/>
            <person name="Thomas B.C."/>
            <person name="Singh A."/>
            <person name="Wilkins M.J."/>
            <person name="Karaoz U."/>
            <person name="Brodie E.L."/>
            <person name="Williams K.H."/>
            <person name="Hubbard S.S."/>
            <person name="Banfield J.F."/>
        </authorList>
    </citation>
    <scope>NUCLEOTIDE SEQUENCE [LARGE SCALE GENOMIC DNA]</scope>
</reference>
<name>A0A1G1X5X2_9BACT</name>
<feature type="transmembrane region" description="Helical" evidence="6">
    <location>
        <begin position="12"/>
        <end position="40"/>
    </location>
</feature>
<sequence length="472" mass="52284">MRVRVASLITSWLVGIVAGALSAPHRFTIILIFLGFAFFLYRRIRIQLLIGGCLLVALGYLYGLQSNTKYETSCAPSDTMQATLRKTYALTPTQAQYVFVREDGCTLLVYAPRFPVLVKGTVVSVVGKQETLLRAFASLPEYGEFLRDEGISLVVRNAQVDVLQLGNAPVDMFRIQVVRRIGTLFREPDASLMTAMIAGDQGMIPQSIKDIYRRSGITHILSISGLHVSIIAIVLSFIVGLFHVSSLVRSFIISGLLWTYIVAVGAPASAVRAGVFWTCYVLAYHVRAFVGLLTVILLTLAVLLTISPELVRSIGFELSVVAVCGIGVALFFVRRIRFSSWMQDIATLFAVSLGATIATAPLTLYYFGNVSLAGLVTNIAVVPLLPFVMYLVLVALFFQTFFIPLALVLSFIAHALMTWMLFIATLCASIPYGHFEQISFPIWGIFLYYGLITVLIILLMKHLKIPWRDWWV</sequence>
<keyword evidence="4 6" id="KW-1133">Transmembrane helix</keyword>
<dbReference type="EMBL" id="MHHS01000050">
    <property type="protein sequence ID" value="OGY35432.1"/>
    <property type="molecule type" value="Genomic_DNA"/>
</dbReference>
<keyword evidence="2" id="KW-1003">Cell membrane</keyword>
<feature type="transmembrane region" description="Helical" evidence="6">
    <location>
        <begin position="405"/>
        <end position="432"/>
    </location>
</feature>
<accession>A0A1G1X5X2</accession>
<comment type="caution">
    <text evidence="8">The sequence shown here is derived from an EMBL/GenBank/DDBJ whole genome shotgun (WGS) entry which is preliminary data.</text>
</comment>
<feature type="transmembrane region" description="Helical" evidence="6">
    <location>
        <begin position="438"/>
        <end position="460"/>
    </location>
</feature>
<dbReference type="NCBIfam" id="TIGR00360">
    <property type="entry name" value="ComEC_N-term"/>
    <property type="match status" value="1"/>
</dbReference>
<evidence type="ECO:0000256" key="4">
    <source>
        <dbReference type="ARBA" id="ARBA00022989"/>
    </source>
</evidence>
<protein>
    <recommendedName>
        <fullName evidence="7">ComEC/Rec2-related protein domain-containing protein</fullName>
    </recommendedName>
</protein>
<evidence type="ECO:0000256" key="1">
    <source>
        <dbReference type="ARBA" id="ARBA00004651"/>
    </source>
</evidence>
<evidence type="ECO:0000256" key="5">
    <source>
        <dbReference type="ARBA" id="ARBA00023136"/>
    </source>
</evidence>
<dbReference type="InterPro" id="IPR004477">
    <property type="entry name" value="ComEC_N"/>
</dbReference>
<organism evidence="8 9">
    <name type="scientific">Candidatus Andersenbacteria bacterium RIFCSPHIGHO2_12_FULL_45_11b</name>
    <dbReference type="NCBI Taxonomy" id="1797282"/>
    <lineage>
        <taxon>Bacteria</taxon>
        <taxon>Candidatus Anderseniibacteriota</taxon>
    </lineage>
</organism>
<dbReference type="GO" id="GO:0005886">
    <property type="term" value="C:plasma membrane"/>
    <property type="evidence" value="ECO:0007669"/>
    <property type="project" value="UniProtKB-SubCell"/>
</dbReference>
<gene>
    <name evidence="8" type="ORF">A3E36_01915</name>
</gene>
<feature type="transmembrane region" description="Helical" evidence="6">
    <location>
        <begin position="257"/>
        <end position="282"/>
    </location>
</feature>
<feature type="transmembrane region" description="Helical" evidence="6">
    <location>
        <begin position="314"/>
        <end position="333"/>
    </location>
</feature>
<evidence type="ECO:0000313" key="8">
    <source>
        <dbReference type="EMBL" id="OGY35432.1"/>
    </source>
</evidence>
<dbReference type="InterPro" id="IPR052159">
    <property type="entry name" value="Competence_DNA_uptake"/>
</dbReference>
<evidence type="ECO:0000256" key="2">
    <source>
        <dbReference type="ARBA" id="ARBA00022475"/>
    </source>
</evidence>
<comment type="subcellular location">
    <subcellularLocation>
        <location evidence="1">Cell membrane</location>
        <topology evidence="1">Multi-pass membrane protein</topology>
    </subcellularLocation>
</comment>
<feature type="transmembrane region" description="Helical" evidence="6">
    <location>
        <begin position="345"/>
        <end position="367"/>
    </location>
</feature>
<keyword evidence="3 6" id="KW-0812">Transmembrane</keyword>
<dbReference type="PANTHER" id="PTHR30619">
    <property type="entry name" value="DNA INTERNALIZATION/COMPETENCE PROTEIN COMEC/REC2"/>
    <property type="match status" value="1"/>
</dbReference>
<feature type="domain" description="ComEC/Rec2-related protein" evidence="7">
    <location>
        <begin position="196"/>
        <end position="461"/>
    </location>
</feature>
<feature type="transmembrane region" description="Helical" evidence="6">
    <location>
        <begin position="379"/>
        <end position="398"/>
    </location>
</feature>
<feature type="transmembrane region" description="Helical" evidence="6">
    <location>
        <begin position="220"/>
        <end position="245"/>
    </location>
</feature>
<evidence type="ECO:0000256" key="3">
    <source>
        <dbReference type="ARBA" id="ARBA00022692"/>
    </source>
</evidence>
<feature type="transmembrane region" description="Helical" evidence="6">
    <location>
        <begin position="289"/>
        <end position="308"/>
    </location>
</feature>
<dbReference type="PANTHER" id="PTHR30619:SF7">
    <property type="entry name" value="BETA-LACTAMASE DOMAIN PROTEIN"/>
    <property type="match status" value="1"/>
</dbReference>
<dbReference type="AlphaFoldDB" id="A0A1G1X5X2"/>
<dbReference type="Proteomes" id="UP000177941">
    <property type="component" value="Unassembled WGS sequence"/>
</dbReference>
<proteinExistence type="predicted"/>